<dbReference type="AlphaFoldDB" id="X1W227"/>
<dbReference type="InterPro" id="IPR019734">
    <property type="entry name" value="TPR_rpt"/>
</dbReference>
<sequence>MAEPEKDYEMLNIEGVYAILSGELEKAIKLFEEAIKMEENCFESLCNLGKTY</sequence>
<accession>X1W227</accession>
<dbReference type="InterPro" id="IPR011990">
    <property type="entry name" value="TPR-like_helical_dom_sf"/>
</dbReference>
<comment type="caution">
    <text evidence="1">The sequence shown here is derived from an EMBL/GenBank/DDBJ whole genome shotgun (WGS) entry which is preliminary data.</text>
</comment>
<protein>
    <submittedName>
        <fullName evidence="1">Uncharacterized protein</fullName>
    </submittedName>
</protein>
<dbReference type="EMBL" id="BARW01038474">
    <property type="protein sequence ID" value="GAJ22975.1"/>
    <property type="molecule type" value="Genomic_DNA"/>
</dbReference>
<dbReference type="SUPFAM" id="SSF48452">
    <property type="entry name" value="TPR-like"/>
    <property type="match status" value="1"/>
</dbReference>
<name>X1W227_9ZZZZ</name>
<organism evidence="1">
    <name type="scientific">marine sediment metagenome</name>
    <dbReference type="NCBI Taxonomy" id="412755"/>
    <lineage>
        <taxon>unclassified sequences</taxon>
        <taxon>metagenomes</taxon>
        <taxon>ecological metagenomes</taxon>
    </lineage>
</organism>
<reference evidence="1" key="1">
    <citation type="journal article" date="2014" name="Front. Microbiol.">
        <title>High frequency of phylogenetically diverse reductive dehalogenase-homologous genes in deep subseafloor sedimentary metagenomes.</title>
        <authorList>
            <person name="Kawai M."/>
            <person name="Futagami T."/>
            <person name="Toyoda A."/>
            <person name="Takaki Y."/>
            <person name="Nishi S."/>
            <person name="Hori S."/>
            <person name="Arai W."/>
            <person name="Tsubouchi T."/>
            <person name="Morono Y."/>
            <person name="Uchiyama I."/>
            <person name="Ito T."/>
            <person name="Fujiyama A."/>
            <person name="Inagaki F."/>
            <person name="Takami H."/>
        </authorList>
    </citation>
    <scope>NUCLEOTIDE SEQUENCE</scope>
    <source>
        <strain evidence="1">Expedition CK06-06</strain>
    </source>
</reference>
<evidence type="ECO:0000313" key="1">
    <source>
        <dbReference type="EMBL" id="GAJ22975.1"/>
    </source>
</evidence>
<dbReference type="PROSITE" id="PS50005">
    <property type="entry name" value="TPR"/>
    <property type="match status" value="1"/>
</dbReference>
<proteinExistence type="predicted"/>
<feature type="non-terminal residue" evidence="1">
    <location>
        <position position="52"/>
    </location>
</feature>
<gene>
    <name evidence="1" type="ORF">S12H4_59036</name>
</gene>
<dbReference type="Gene3D" id="1.25.40.10">
    <property type="entry name" value="Tetratricopeptide repeat domain"/>
    <property type="match status" value="1"/>
</dbReference>